<evidence type="ECO:0000313" key="1">
    <source>
        <dbReference type="EMBL" id="KAJ9097124.1"/>
    </source>
</evidence>
<comment type="caution">
    <text evidence="1">The sequence shown here is derived from an EMBL/GenBank/DDBJ whole genome shotgun (WGS) entry which is preliminary data.</text>
</comment>
<accession>A0ACC2VDS3</accession>
<dbReference type="EMBL" id="JASBWR010000088">
    <property type="protein sequence ID" value="KAJ9097124.1"/>
    <property type="molecule type" value="Genomic_DNA"/>
</dbReference>
<evidence type="ECO:0000313" key="2">
    <source>
        <dbReference type="Proteomes" id="UP001241377"/>
    </source>
</evidence>
<protein>
    <submittedName>
        <fullName evidence="1">Uncharacterized protein</fullName>
    </submittedName>
</protein>
<keyword evidence="2" id="KW-1185">Reference proteome</keyword>
<proteinExistence type="predicted"/>
<dbReference type="Proteomes" id="UP001241377">
    <property type="component" value="Unassembled WGS sequence"/>
</dbReference>
<organism evidence="1 2">
    <name type="scientific">Naganishia cerealis</name>
    <dbReference type="NCBI Taxonomy" id="610337"/>
    <lineage>
        <taxon>Eukaryota</taxon>
        <taxon>Fungi</taxon>
        <taxon>Dikarya</taxon>
        <taxon>Basidiomycota</taxon>
        <taxon>Agaricomycotina</taxon>
        <taxon>Tremellomycetes</taxon>
        <taxon>Filobasidiales</taxon>
        <taxon>Filobasidiaceae</taxon>
        <taxon>Naganishia</taxon>
    </lineage>
</organism>
<gene>
    <name evidence="1" type="ORF">QFC19_006899</name>
</gene>
<name>A0ACC2VDS3_9TREE</name>
<reference evidence="1" key="1">
    <citation type="submission" date="2023-04" db="EMBL/GenBank/DDBJ databases">
        <title>Draft Genome sequencing of Naganishia species isolated from polar environments using Oxford Nanopore Technology.</title>
        <authorList>
            <person name="Leo P."/>
            <person name="Venkateswaran K."/>
        </authorList>
    </citation>
    <scope>NUCLEOTIDE SEQUENCE</scope>
    <source>
        <strain evidence="1">MNA-CCFEE 5261</strain>
    </source>
</reference>
<sequence>MAATFSWKDITVEAGEKRLLDNVSGITAGGTHGGGTLTALMGPSGSGKTTLLLVLARRTGGLSSFEVTGDVRYNGQSATPALLRQVSRFVEQEDHLIGLLTVKETVDFAAKMLDQKTSLLTRAELVNDIIELLGLTKQANTKVGTPLQKGLSGGQKRRLSVASQVVTKPRLLFLDEPTSGLDSKASYEVVQTLKQLAVSENVTVIASIHQPSTLTYELFDNVMYLLEGRVVYTGTRAGVVDYFKDAGYPIPPHHNPAEYILDLTNTDFSSDGSNKREIVDHLVDFFAARKSEDIFQDSDEFEKSGDLDVAKQLPCISQANKVTNLLLRSFIKARRDYLAYYVRIVMYLGLAVMMGTVWLRLSYSQKSIQPFINAIFFSGAFMSFMSVAYIPAYLEDYFAYTKERANGLYGPLPFVLSNFIIGLPFLFFISLMFAIVTYFMCNFRHSGSGFFMYVLYLFLDLVAAESLTILIATIFPIFVVSLALTAFANGLWMAVGGFLVSANVLNKFWYYTFYWVDYQRYVFQGMMFNQFKDTVYTCGMGCHCMYSSPLEKVCKIDGNAVLQALGYGKEQHGLWIGLLIALIFVLRFAIYIVLRLKK</sequence>